<accession>A0A0B7HMZ9</accession>
<organism evidence="1 2">
    <name type="scientific">Capnocytophaga cynodegmi</name>
    <dbReference type="NCBI Taxonomy" id="28189"/>
    <lineage>
        <taxon>Bacteria</taxon>
        <taxon>Pseudomonadati</taxon>
        <taxon>Bacteroidota</taxon>
        <taxon>Flavobacteriia</taxon>
        <taxon>Flavobacteriales</taxon>
        <taxon>Flavobacteriaceae</taxon>
        <taxon>Capnocytophaga</taxon>
    </lineage>
</organism>
<dbReference type="AlphaFoldDB" id="A0A0B7HMZ9"/>
<gene>
    <name evidence="1" type="ORF">CCYN2B_60075</name>
</gene>
<dbReference type="Proteomes" id="UP000038055">
    <property type="component" value="Unassembled WGS sequence"/>
</dbReference>
<protein>
    <submittedName>
        <fullName evidence="1">Uncharacterized protein</fullName>
    </submittedName>
</protein>
<reference evidence="2" key="1">
    <citation type="submission" date="2015-01" db="EMBL/GenBank/DDBJ databases">
        <authorList>
            <person name="MANFREDI Pablo"/>
        </authorList>
    </citation>
    <scope>NUCLEOTIDE SEQUENCE [LARGE SCALE GENOMIC DNA]</scope>
    <source>
        <strain evidence="2">Ccyn2B</strain>
    </source>
</reference>
<evidence type="ECO:0000313" key="2">
    <source>
        <dbReference type="Proteomes" id="UP000038055"/>
    </source>
</evidence>
<keyword evidence="2" id="KW-1185">Reference proteome</keyword>
<evidence type="ECO:0000313" key="1">
    <source>
        <dbReference type="EMBL" id="CEN39262.1"/>
    </source>
</evidence>
<sequence>MFLLVAENALRIKRIEKLTHHYNDSISCVEVLPKYLSKGIKMAKKYHCELRITADFAGFFVQFEATTEKVILDSCHLNNLEDISVLKELQNKHIINHLVLPQKFW</sequence>
<dbReference type="EMBL" id="CDOD01000056">
    <property type="protein sequence ID" value="CEN39262.1"/>
    <property type="molecule type" value="Genomic_DNA"/>
</dbReference>
<proteinExistence type="predicted"/>
<dbReference type="RefSeq" id="WP_156120783.1">
    <property type="nucleotide sequence ID" value="NZ_CDOD01000056.1"/>
</dbReference>
<name>A0A0B7HMZ9_9FLAO</name>